<dbReference type="AlphaFoldDB" id="A0A3L4X8T8"/>
<comment type="caution">
    <text evidence="2">The sequence shown here is derived from an EMBL/GenBank/DDBJ whole genome shotgun (WGS) entry which is preliminary data.</text>
</comment>
<dbReference type="EMBL" id="RNLZ01000015">
    <property type="protein sequence ID" value="MGE13971.1"/>
    <property type="molecule type" value="Genomic_DNA"/>
</dbReference>
<evidence type="ECO:0000313" key="3">
    <source>
        <dbReference type="Proteomes" id="UP000272336"/>
    </source>
</evidence>
<accession>A0A3L4X8T8</accession>
<evidence type="ECO:0000313" key="1">
    <source>
        <dbReference type="EMBL" id="EFC9750041.1"/>
    </source>
</evidence>
<evidence type="ECO:0000313" key="4">
    <source>
        <dbReference type="Proteomes" id="UP000532204"/>
    </source>
</evidence>
<organism evidence="2 3">
    <name type="scientific">Escherichia coli</name>
    <dbReference type="NCBI Taxonomy" id="562"/>
    <lineage>
        <taxon>Bacteria</taxon>
        <taxon>Pseudomonadati</taxon>
        <taxon>Pseudomonadota</taxon>
        <taxon>Gammaproteobacteria</taxon>
        <taxon>Enterobacterales</taxon>
        <taxon>Enterobacteriaceae</taxon>
        <taxon>Escherichia</taxon>
    </lineage>
</organism>
<gene>
    <name evidence="2" type="ORF">D9D43_10305</name>
    <name evidence="1" type="ORF">E6D34_12275</name>
</gene>
<dbReference type="Proteomes" id="UP000272336">
    <property type="component" value="Unassembled WGS sequence"/>
</dbReference>
<sequence length="69" mass="7637">MDLYEILKNIFGSNVEIGRHFPRKGRARTGQAVGKWKKQGVPEDVAILCHLDPAIPYQHPPLTNGSNGV</sequence>
<proteinExistence type="predicted"/>
<evidence type="ECO:0000313" key="2">
    <source>
        <dbReference type="EMBL" id="MGE13971.1"/>
    </source>
</evidence>
<dbReference type="EMBL" id="AASEBA010000020">
    <property type="protein sequence ID" value="EFC9750041.1"/>
    <property type="molecule type" value="Genomic_DNA"/>
</dbReference>
<name>A0A3L4X8T8_ECOLX</name>
<protein>
    <submittedName>
        <fullName evidence="2">Uncharacterized protein</fullName>
    </submittedName>
</protein>
<dbReference type="Proteomes" id="UP000532204">
    <property type="component" value="Unassembled WGS sequence"/>
</dbReference>
<reference evidence="2 3" key="1">
    <citation type="submission" date="2018-10" db="EMBL/GenBank/DDBJ databases">
        <authorList>
            <consortium name="NARMS: The National Antimicrobial Resistance Monitoring System"/>
        </authorList>
    </citation>
    <scope>NUCLEOTIDE SEQUENCE [LARGE SCALE GENOMIC DNA]</scope>
    <source>
        <strain evidence="2 3">CVM N17EC0060</strain>
        <strain evidence="1 4">CVM N18EC122</strain>
    </source>
</reference>